<organism evidence="3 4">
    <name type="scientific">Lates japonicus</name>
    <name type="common">Japanese lates</name>
    <dbReference type="NCBI Taxonomy" id="270547"/>
    <lineage>
        <taxon>Eukaryota</taxon>
        <taxon>Metazoa</taxon>
        <taxon>Chordata</taxon>
        <taxon>Craniata</taxon>
        <taxon>Vertebrata</taxon>
        <taxon>Euteleostomi</taxon>
        <taxon>Actinopterygii</taxon>
        <taxon>Neopterygii</taxon>
        <taxon>Teleostei</taxon>
        <taxon>Neoteleostei</taxon>
        <taxon>Acanthomorphata</taxon>
        <taxon>Carangaria</taxon>
        <taxon>Carangaria incertae sedis</taxon>
        <taxon>Centropomidae</taxon>
        <taxon>Lates</taxon>
    </lineage>
</organism>
<evidence type="ECO:0000256" key="2">
    <source>
        <dbReference type="SAM" id="SignalP"/>
    </source>
</evidence>
<dbReference type="AlphaFoldDB" id="A0AAD3NMN4"/>
<keyword evidence="2" id="KW-0732">Signal</keyword>
<feature type="compositionally biased region" description="Polar residues" evidence="1">
    <location>
        <begin position="96"/>
        <end position="109"/>
    </location>
</feature>
<evidence type="ECO:0000313" key="4">
    <source>
        <dbReference type="Proteomes" id="UP001279410"/>
    </source>
</evidence>
<protein>
    <submittedName>
        <fullName evidence="3">Myeloid cell surface antigen CD33-like protein</fullName>
    </submittedName>
</protein>
<accession>A0AAD3NMN4</accession>
<keyword evidence="4" id="KW-1185">Reference proteome</keyword>
<proteinExistence type="predicted"/>
<feature type="chain" id="PRO_5042052293" evidence="2">
    <location>
        <begin position="24"/>
        <end position="208"/>
    </location>
</feature>
<feature type="signal peptide" evidence="2">
    <location>
        <begin position="1"/>
        <end position="23"/>
    </location>
</feature>
<feature type="region of interest" description="Disordered" evidence="1">
    <location>
        <begin position="46"/>
        <end position="120"/>
    </location>
</feature>
<feature type="compositionally biased region" description="Basic and acidic residues" evidence="1">
    <location>
        <begin position="46"/>
        <end position="82"/>
    </location>
</feature>
<name>A0AAD3NMN4_LATJO</name>
<reference evidence="3" key="1">
    <citation type="submission" date="2022-08" db="EMBL/GenBank/DDBJ databases">
        <title>Genome sequencing of akame (Lates japonicus).</title>
        <authorList>
            <person name="Hashiguchi Y."/>
            <person name="Takahashi H."/>
        </authorList>
    </citation>
    <scope>NUCLEOTIDE SEQUENCE</scope>
    <source>
        <strain evidence="3">Kochi</strain>
    </source>
</reference>
<evidence type="ECO:0000313" key="3">
    <source>
        <dbReference type="EMBL" id="GLD75203.1"/>
    </source>
</evidence>
<dbReference type="Proteomes" id="UP001279410">
    <property type="component" value="Unassembled WGS sequence"/>
</dbReference>
<gene>
    <name evidence="3" type="ORF">AKAME5_002653600</name>
</gene>
<comment type="caution">
    <text evidence="3">The sequence shown here is derived from an EMBL/GenBank/DDBJ whole genome shotgun (WGS) entry which is preliminary data.</text>
</comment>
<evidence type="ECO:0000256" key="1">
    <source>
        <dbReference type="SAM" id="MobiDB-lite"/>
    </source>
</evidence>
<sequence length="208" mass="23373">MAALSVNIVTVYVLLSVFFLSGALDGCPENSDFFITSCNEELTVKESASKAEEENVHHGEIDFSKLRHEPPPDSPRDSRQEQDTVYAQGHCKKNEGTVSGRSTQQQKVHVSSLRRETETVFVTPHIRQSTDQTEGSSSRTRRTKKCISEFRADGLLGLLVGDQFSLGLLQAMGSGGGRLRYLESRRRRRKFRKAERRRLEEELSSGPD</sequence>
<dbReference type="EMBL" id="BRZM01002776">
    <property type="protein sequence ID" value="GLD75203.1"/>
    <property type="molecule type" value="Genomic_DNA"/>
</dbReference>